<feature type="domain" description="BAG" evidence="4">
    <location>
        <begin position="155"/>
        <end position="211"/>
    </location>
</feature>
<keyword evidence="1" id="KW-0143">Chaperone</keyword>
<dbReference type="Gene3D" id="3.10.20.90">
    <property type="entry name" value="Phosphatidylinositol 3-kinase Catalytic Subunit, Chain A, domain 1"/>
    <property type="match status" value="1"/>
</dbReference>
<dbReference type="PANTHER" id="PTHR12329:SF16">
    <property type="entry name" value="BAG FAMILY MOLECULAR CHAPERONE REGULATOR 1"/>
    <property type="match status" value="1"/>
</dbReference>
<name>A0ABP1DLV7_9APHY</name>
<dbReference type="InterPro" id="IPR029071">
    <property type="entry name" value="Ubiquitin-like_domsf"/>
</dbReference>
<protein>
    <recommendedName>
        <fullName evidence="7">BAG domain-containing protein</fullName>
    </recommendedName>
</protein>
<dbReference type="Pfam" id="PF02179">
    <property type="entry name" value="BAG"/>
    <property type="match status" value="1"/>
</dbReference>
<dbReference type="Pfam" id="PF00240">
    <property type="entry name" value="ubiquitin"/>
    <property type="match status" value="1"/>
</dbReference>
<evidence type="ECO:0008006" key="7">
    <source>
        <dbReference type="Google" id="ProtNLM"/>
    </source>
</evidence>
<feature type="domain" description="Ubiquitin-like" evidence="3">
    <location>
        <begin position="23"/>
        <end position="77"/>
    </location>
</feature>
<dbReference type="PANTHER" id="PTHR12329">
    <property type="entry name" value="BCL2-ASSOCIATED ATHANOGENE"/>
    <property type="match status" value="1"/>
</dbReference>
<dbReference type="Proteomes" id="UP001497453">
    <property type="component" value="Chromosome 4"/>
</dbReference>
<evidence type="ECO:0000313" key="6">
    <source>
        <dbReference type="Proteomes" id="UP001497453"/>
    </source>
</evidence>
<keyword evidence="6" id="KW-1185">Reference proteome</keyword>
<dbReference type="InterPro" id="IPR036533">
    <property type="entry name" value="BAG_dom_sf"/>
</dbReference>
<evidence type="ECO:0000313" key="5">
    <source>
        <dbReference type="EMBL" id="CAL1707697.1"/>
    </source>
</evidence>
<gene>
    <name evidence="5" type="ORF">GFSPODELE1_LOCUS6489</name>
</gene>
<dbReference type="InterPro" id="IPR003103">
    <property type="entry name" value="BAG_domain"/>
</dbReference>
<evidence type="ECO:0000256" key="1">
    <source>
        <dbReference type="ARBA" id="ARBA00023186"/>
    </source>
</evidence>
<dbReference type="InterPro" id="IPR000626">
    <property type="entry name" value="Ubiquitin-like_dom"/>
</dbReference>
<accession>A0ABP1DLV7</accession>
<dbReference type="SUPFAM" id="SSF63491">
    <property type="entry name" value="BAG domain"/>
    <property type="match status" value="1"/>
</dbReference>
<dbReference type="InterPro" id="IPR039773">
    <property type="entry name" value="BAG_chaperone_regulator"/>
</dbReference>
<evidence type="ECO:0000259" key="3">
    <source>
        <dbReference type="PROSITE" id="PS50053"/>
    </source>
</evidence>
<evidence type="ECO:0000256" key="2">
    <source>
        <dbReference type="SAM" id="MobiDB-lite"/>
    </source>
</evidence>
<organism evidence="5 6">
    <name type="scientific">Somion occarium</name>
    <dbReference type="NCBI Taxonomy" id="3059160"/>
    <lineage>
        <taxon>Eukaryota</taxon>
        <taxon>Fungi</taxon>
        <taxon>Dikarya</taxon>
        <taxon>Basidiomycota</taxon>
        <taxon>Agaricomycotina</taxon>
        <taxon>Agaricomycetes</taxon>
        <taxon>Polyporales</taxon>
        <taxon>Cerrenaceae</taxon>
        <taxon>Somion</taxon>
    </lineage>
</organism>
<dbReference type="PROSITE" id="PS51035">
    <property type="entry name" value="BAG"/>
    <property type="match status" value="1"/>
</dbReference>
<feature type="compositionally biased region" description="Low complexity" evidence="2">
    <location>
        <begin position="128"/>
        <end position="145"/>
    </location>
</feature>
<evidence type="ECO:0000259" key="4">
    <source>
        <dbReference type="PROSITE" id="PS51035"/>
    </source>
</evidence>
<dbReference type="SMART" id="SM00264">
    <property type="entry name" value="BAG"/>
    <property type="match status" value="1"/>
</dbReference>
<dbReference type="Gene3D" id="1.20.58.120">
    <property type="entry name" value="BAG domain"/>
    <property type="match status" value="1"/>
</dbReference>
<proteinExistence type="predicted"/>
<dbReference type="PROSITE" id="PS50053">
    <property type="entry name" value="UBIQUITIN_2"/>
    <property type="match status" value="1"/>
</dbReference>
<reference evidence="6" key="1">
    <citation type="submission" date="2024-04" db="EMBL/GenBank/DDBJ databases">
        <authorList>
            <person name="Shaw F."/>
            <person name="Minotto A."/>
        </authorList>
    </citation>
    <scope>NUCLEOTIDE SEQUENCE [LARGE SCALE GENOMIC DNA]</scope>
</reference>
<feature type="region of interest" description="Disordered" evidence="2">
    <location>
        <begin position="121"/>
        <end position="162"/>
    </location>
</feature>
<dbReference type="SUPFAM" id="SSF54236">
    <property type="entry name" value="Ubiquitin-like"/>
    <property type="match status" value="1"/>
</dbReference>
<dbReference type="EMBL" id="OZ037947">
    <property type="protein sequence ID" value="CAL1707697.1"/>
    <property type="molecule type" value="Genomic_DNA"/>
</dbReference>
<sequence length="218" mass="24092">MSYVVKWGRERLHFPLPPPNAKLAAIRKQIAEYTQLPENSFKLVHAGAVMKDDNAPISAYGIKENSTLAIIGGGEHGVEEFKAKIPISTKTAQRRTEETTISQIRTELDKVRQNLQPDVDSFLSTLKPPQAAPTSPTTTDSPQPAHVGNAISGKKPKEMEQEHARLGELLLQSLLRLDAINAEGEWEDARKERKGAVREVQSLLDRLDGGWKASRSKA</sequence>
<dbReference type="CDD" id="cd17039">
    <property type="entry name" value="Ubl_ubiquitin_like"/>
    <property type="match status" value="1"/>
</dbReference>